<dbReference type="InterPro" id="IPR051158">
    <property type="entry name" value="Metallophosphoesterase_sf"/>
</dbReference>
<dbReference type="InterPro" id="IPR004843">
    <property type="entry name" value="Calcineurin-like_PHP"/>
</dbReference>
<dbReference type="GO" id="GO:0016020">
    <property type="term" value="C:membrane"/>
    <property type="evidence" value="ECO:0007669"/>
    <property type="project" value="GOC"/>
</dbReference>
<dbReference type="CDD" id="cd07385">
    <property type="entry name" value="MPP_YkuE_C"/>
    <property type="match status" value="1"/>
</dbReference>
<dbReference type="PANTHER" id="PTHR31302:SF31">
    <property type="entry name" value="PHOSPHODIESTERASE YAEI"/>
    <property type="match status" value="1"/>
</dbReference>
<dbReference type="GO" id="GO:0009245">
    <property type="term" value="P:lipid A biosynthetic process"/>
    <property type="evidence" value="ECO:0007669"/>
    <property type="project" value="TreeGrafter"/>
</dbReference>
<evidence type="ECO:0000256" key="3">
    <source>
        <dbReference type="SAM" id="Phobius"/>
    </source>
</evidence>
<dbReference type="RefSeq" id="WP_132127502.1">
    <property type="nucleotide sequence ID" value="NZ_SMAD01000001.1"/>
</dbReference>
<proteinExistence type="predicted"/>
<keyword evidence="1" id="KW-0479">Metal-binding</keyword>
<feature type="transmembrane region" description="Helical" evidence="3">
    <location>
        <begin position="130"/>
        <end position="151"/>
    </location>
</feature>
<dbReference type="Gene3D" id="3.60.21.10">
    <property type="match status" value="1"/>
</dbReference>
<accession>A0A4R3KXP7</accession>
<evidence type="ECO:0000259" key="4">
    <source>
        <dbReference type="Pfam" id="PF00149"/>
    </source>
</evidence>
<evidence type="ECO:0000313" key="5">
    <source>
        <dbReference type="EMBL" id="TCS90034.1"/>
    </source>
</evidence>
<dbReference type="EMBL" id="SMAD01000001">
    <property type="protein sequence ID" value="TCS90034.1"/>
    <property type="molecule type" value="Genomic_DNA"/>
</dbReference>
<sequence>MSDSYLRLIVISLVMFAADLYLFQAVKAAFRKYSEKTRRIAGVIFWFLSAVVIIAMFLVVFVTLENAVRKALMLTAILLVLFKFFALPALIIDDLRRGLVLLIRWIRKKFNPPAKEELKEAERKISRSEFLSKAGLLIGAVPLTTLGYGIVSNSVYDYRVRRVTLKFPNLPKAFHGLRIAQLSDIHAGSLAGKHRNAVAAGIELLLREKPDVAFFTGDLVNDETAEMQNWTSVFEKLKAPLGVFSVTGNHDYGDYRDWKSAAAKKQNFEDLKRVHANMGWDLLMNEHRILEQGGEKLAIVGVENWGAIDRFPKYGKLEQAREGTEKAAVKLLLSHDPSHWRAQVLPEFLDMDAMFSGHTHGMQFGVRMKQFQWSPAQYVYPEWAGLYKENSRQLYVNVGYGFLGYPGRVGMRPEITVFELERG</sequence>
<dbReference type="GO" id="GO:0008758">
    <property type="term" value="F:UDP-2,3-diacylglucosamine hydrolase activity"/>
    <property type="evidence" value="ECO:0007669"/>
    <property type="project" value="TreeGrafter"/>
</dbReference>
<feature type="transmembrane region" description="Helical" evidence="3">
    <location>
        <begin position="70"/>
        <end position="92"/>
    </location>
</feature>
<dbReference type="GO" id="GO:0046872">
    <property type="term" value="F:metal ion binding"/>
    <property type="evidence" value="ECO:0007669"/>
    <property type="project" value="UniProtKB-KW"/>
</dbReference>
<dbReference type="Proteomes" id="UP000295807">
    <property type="component" value="Unassembled WGS sequence"/>
</dbReference>
<reference evidence="5 6" key="1">
    <citation type="submission" date="2019-03" db="EMBL/GenBank/DDBJ databases">
        <title>Genomic Encyclopedia of Type Strains, Phase IV (KMG-IV): sequencing the most valuable type-strain genomes for metagenomic binning, comparative biology and taxonomic classification.</title>
        <authorList>
            <person name="Goeker M."/>
        </authorList>
    </citation>
    <scope>NUCLEOTIDE SEQUENCE [LARGE SCALE GENOMIC DNA]</scope>
    <source>
        <strain evidence="5 6">DSM 21100</strain>
    </source>
</reference>
<evidence type="ECO:0000256" key="2">
    <source>
        <dbReference type="ARBA" id="ARBA00022801"/>
    </source>
</evidence>
<keyword evidence="3" id="KW-0812">Transmembrane</keyword>
<dbReference type="PANTHER" id="PTHR31302">
    <property type="entry name" value="TRANSMEMBRANE PROTEIN WITH METALLOPHOSPHOESTERASE DOMAIN-RELATED"/>
    <property type="match status" value="1"/>
</dbReference>
<feature type="transmembrane region" description="Helical" evidence="3">
    <location>
        <begin position="6"/>
        <end position="23"/>
    </location>
</feature>
<keyword evidence="3" id="KW-0472">Membrane</keyword>
<organism evidence="5 6">
    <name type="scientific">Anseongella ginsenosidimutans</name>
    <dbReference type="NCBI Taxonomy" id="496056"/>
    <lineage>
        <taxon>Bacteria</taxon>
        <taxon>Pseudomonadati</taxon>
        <taxon>Bacteroidota</taxon>
        <taxon>Sphingobacteriia</taxon>
        <taxon>Sphingobacteriales</taxon>
        <taxon>Sphingobacteriaceae</taxon>
        <taxon>Anseongella</taxon>
    </lineage>
</organism>
<dbReference type="OrthoDB" id="9780884at2"/>
<evidence type="ECO:0000313" key="6">
    <source>
        <dbReference type="Proteomes" id="UP000295807"/>
    </source>
</evidence>
<dbReference type="InterPro" id="IPR029052">
    <property type="entry name" value="Metallo-depent_PP-like"/>
</dbReference>
<keyword evidence="3" id="KW-1133">Transmembrane helix</keyword>
<feature type="transmembrane region" description="Helical" evidence="3">
    <location>
        <begin position="43"/>
        <end position="64"/>
    </location>
</feature>
<dbReference type="SUPFAM" id="SSF56300">
    <property type="entry name" value="Metallo-dependent phosphatases"/>
    <property type="match status" value="1"/>
</dbReference>
<keyword evidence="2" id="KW-0378">Hydrolase</keyword>
<protein>
    <recommendedName>
        <fullName evidence="4">Calcineurin-like phosphoesterase domain-containing protein</fullName>
    </recommendedName>
</protein>
<comment type="caution">
    <text evidence="5">The sequence shown here is derived from an EMBL/GenBank/DDBJ whole genome shotgun (WGS) entry which is preliminary data.</text>
</comment>
<evidence type="ECO:0000256" key="1">
    <source>
        <dbReference type="ARBA" id="ARBA00022723"/>
    </source>
</evidence>
<keyword evidence="6" id="KW-1185">Reference proteome</keyword>
<dbReference type="Pfam" id="PF00149">
    <property type="entry name" value="Metallophos"/>
    <property type="match status" value="1"/>
</dbReference>
<dbReference type="AlphaFoldDB" id="A0A4R3KXP7"/>
<feature type="domain" description="Calcineurin-like phosphoesterase" evidence="4">
    <location>
        <begin position="177"/>
        <end position="361"/>
    </location>
</feature>
<gene>
    <name evidence="5" type="ORF">EDD80_101232</name>
</gene>
<name>A0A4R3KXP7_9SPHI</name>